<gene>
    <name evidence="1" type="ORF">QWJ38_19640</name>
</gene>
<reference evidence="1 2" key="1">
    <citation type="submission" date="2023-06" db="EMBL/GenBank/DDBJ databases">
        <title>Pelomonas sp. PFR6 16S ribosomal RNA gene Genome sequencing and assembly.</title>
        <authorList>
            <person name="Woo H."/>
        </authorList>
    </citation>
    <scope>NUCLEOTIDE SEQUENCE [LARGE SCALE GENOMIC DNA]</scope>
    <source>
        <strain evidence="1 2">PFR6</strain>
    </source>
</reference>
<evidence type="ECO:0000313" key="1">
    <source>
        <dbReference type="EMBL" id="MDN3922509.1"/>
    </source>
</evidence>
<dbReference type="EMBL" id="JAUHHC010000005">
    <property type="protein sequence ID" value="MDN3922509.1"/>
    <property type="molecule type" value="Genomic_DNA"/>
</dbReference>
<comment type="caution">
    <text evidence="1">The sequence shown here is derived from an EMBL/GenBank/DDBJ whole genome shotgun (WGS) entry which is preliminary data.</text>
</comment>
<accession>A0ABT8DW39</accession>
<protein>
    <recommendedName>
        <fullName evidence="3">EcsC family protein</fullName>
    </recommendedName>
</protein>
<dbReference type="Proteomes" id="UP001228044">
    <property type="component" value="Unassembled WGS sequence"/>
</dbReference>
<organism evidence="1 2">
    <name type="scientific">Roseateles violae</name>
    <dbReference type="NCBI Taxonomy" id="3058042"/>
    <lineage>
        <taxon>Bacteria</taxon>
        <taxon>Pseudomonadati</taxon>
        <taxon>Pseudomonadota</taxon>
        <taxon>Betaproteobacteria</taxon>
        <taxon>Burkholderiales</taxon>
        <taxon>Sphaerotilaceae</taxon>
        <taxon>Roseateles</taxon>
    </lineage>
</organism>
<sequence>MGQSTDKVAEAVLQLVARTPESTQRLSERPAEAARKVAHEAASRAALAAGALALPPGPVGWLTILPEMMTVWRIQAQLVADVAALYGRSAELGSSQMLYCLFRYTAAQAVRDLVVRVGERFVVRPVVGSALQKLAKTVGLKLGEKLVGKSVSRWVPLIGAMGVSAYAFYDTRQVGLTAMKLFEREQVIDAEA</sequence>
<evidence type="ECO:0000313" key="2">
    <source>
        <dbReference type="Proteomes" id="UP001228044"/>
    </source>
</evidence>
<keyword evidence="2" id="KW-1185">Reference proteome</keyword>
<evidence type="ECO:0008006" key="3">
    <source>
        <dbReference type="Google" id="ProtNLM"/>
    </source>
</evidence>
<dbReference type="RefSeq" id="WP_290360810.1">
    <property type="nucleotide sequence ID" value="NZ_JAUHHC010000005.1"/>
</dbReference>
<proteinExistence type="predicted"/>
<name>A0ABT8DW39_9BURK</name>